<comment type="caution">
    <text evidence="3">The sequence shown here is derived from an EMBL/GenBank/DDBJ whole genome shotgun (WGS) entry which is preliminary data.</text>
</comment>
<gene>
    <name evidence="3" type="ORF">ACFFP0_25150</name>
</gene>
<reference evidence="3 4" key="1">
    <citation type="submission" date="2024-09" db="EMBL/GenBank/DDBJ databases">
        <authorList>
            <person name="Sun Q."/>
            <person name="Mori K."/>
        </authorList>
    </citation>
    <scope>NUCLEOTIDE SEQUENCE [LARGE SCALE GENOMIC DNA]</scope>
    <source>
        <strain evidence="3 4">TBRC 4938</strain>
    </source>
</reference>
<feature type="transmembrane region" description="Helical" evidence="2">
    <location>
        <begin position="6"/>
        <end position="25"/>
    </location>
</feature>
<keyword evidence="2" id="KW-1133">Transmembrane helix</keyword>
<evidence type="ECO:0000256" key="1">
    <source>
        <dbReference type="SAM" id="MobiDB-lite"/>
    </source>
</evidence>
<evidence type="ECO:0000256" key="2">
    <source>
        <dbReference type="SAM" id="Phobius"/>
    </source>
</evidence>
<dbReference type="RefSeq" id="WP_377264961.1">
    <property type="nucleotide sequence ID" value="NZ_JBHMAA010000032.1"/>
</dbReference>
<keyword evidence="2" id="KW-0812">Transmembrane</keyword>
<dbReference type="EMBL" id="JBHMAA010000032">
    <property type="protein sequence ID" value="MFB9952146.1"/>
    <property type="molecule type" value="Genomic_DNA"/>
</dbReference>
<feature type="region of interest" description="Disordered" evidence="1">
    <location>
        <begin position="145"/>
        <end position="175"/>
    </location>
</feature>
<organism evidence="3 4">
    <name type="scientific">Rhizobium puerariae</name>
    <dbReference type="NCBI Taxonomy" id="1585791"/>
    <lineage>
        <taxon>Bacteria</taxon>
        <taxon>Pseudomonadati</taxon>
        <taxon>Pseudomonadota</taxon>
        <taxon>Alphaproteobacteria</taxon>
        <taxon>Hyphomicrobiales</taxon>
        <taxon>Rhizobiaceae</taxon>
        <taxon>Rhizobium/Agrobacterium group</taxon>
        <taxon>Rhizobium</taxon>
    </lineage>
</organism>
<sequence length="175" mass="19082">MSPVIVWSIIFVLLMGLAYYVTGLVSSERPEGNRHDTGLAILEFGRAFPNEAIRSLHVTADGEAIFVRLYGSKAGFMRSQRNHYACHLIDPGRARITPLPDAKGFSVEFLDAPSQNGTFVFSTEKEAAEVSLWLLDNYVSVTDREIGDQPEAPDASEAPGGVEAKVEGITPDRAN</sequence>
<name>A0ABV6ANF3_9HYPH</name>
<evidence type="ECO:0000313" key="3">
    <source>
        <dbReference type="EMBL" id="MFB9952146.1"/>
    </source>
</evidence>
<accession>A0ABV6ANF3</accession>
<keyword evidence="4" id="KW-1185">Reference proteome</keyword>
<keyword evidence="2" id="KW-0472">Membrane</keyword>
<proteinExistence type="predicted"/>
<protein>
    <submittedName>
        <fullName evidence="3">Uncharacterized protein</fullName>
    </submittedName>
</protein>
<evidence type="ECO:0000313" key="4">
    <source>
        <dbReference type="Proteomes" id="UP001589692"/>
    </source>
</evidence>
<dbReference type="Proteomes" id="UP001589692">
    <property type="component" value="Unassembled WGS sequence"/>
</dbReference>